<reference evidence="16 17" key="1">
    <citation type="submission" date="2018-10" db="EMBL/GenBank/DDBJ databases">
        <title>Genome assembly for a Yunnan-Guizhou Plateau 3E fish, Anabarilius grahami (Regan), and its evolutionary and genetic applications.</title>
        <authorList>
            <person name="Jiang W."/>
        </authorList>
    </citation>
    <scope>NUCLEOTIDE SEQUENCE [LARGE SCALE GENOMIC DNA]</scope>
    <source>
        <strain evidence="16">AG-KIZ</strain>
        <tissue evidence="16">Muscle</tissue>
    </source>
</reference>
<feature type="disulfide bond" evidence="13">
    <location>
        <begin position="148"/>
        <end position="196"/>
    </location>
</feature>
<dbReference type="EMBL" id="RJVU01049641">
    <property type="protein sequence ID" value="ROL42454.1"/>
    <property type="molecule type" value="Genomic_DNA"/>
</dbReference>
<dbReference type="PROSITE" id="PS00288">
    <property type="entry name" value="TIMP"/>
    <property type="match status" value="1"/>
</dbReference>
<evidence type="ECO:0000256" key="7">
    <source>
        <dbReference type="ARBA" id="ARBA00022723"/>
    </source>
</evidence>
<sequence>MGVPLSAALLLLLSVGLKEQVVESCSCGPGHPQEFFCMSDIVMRAEITGEKLIPGDENRNGMGEIQYDIKVIKVFKGSDKIKNIQHVYTSEMSSMCGTRLDHDQYLLSGSIMFDKFSVTMCDFVIRWNRLSLMLKNNFKYRYQMGCDCKISSCTEQPCLPNTKNECILSDWSSTWSIVDTESVHEYACIRHSDGSCSWYTGPAKPSGNDTMDVSDV</sequence>
<dbReference type="Gene3D" id="3.90.370.10">
    <property type="entry name" value="Tissue inhibitor of metalloproteinase-1. Chain B, domain 1"/>
    <property type="match status" value="1"/>
</dbReference>
<dbReference type="SUPFAM" id="SSF50242">
    <property type="entry name" value="TIMP-like"/>
    <property type="match status" value="1"/>
</dbReference>
<keyword evidence="14" id="KW-0732">Signal</keyword>
<accession>A0A3N0Y8J2</accession>
<protein>
    <recommendedName>
        <fullName evidence="3">Metalloproteinase inhibitor 4</fullName>
    </recommendedName>
    <alternativeName>
        <fullName evidence="11">Tissue inhibitor of metalloproteinases 4</fullName>
    </alternativeName>
</protein>
<evidence type="ECO:0000256" key="12">
    <source>
        <dbReference type="PIRSR" id="PIRSR601820-1"/>
    </source>
</evidence>
<evidence type="ECO:0000256" key="11">
    <source>
        <dbReference type="ARBA" id="ARBA00030105"/>
    </source>
</evidence>
<keyword evidence="5" id="KW-0483">Metalloprotease inhibitor</keyword>
<keyword evidence="6" id="KW-0646">Protease inhibitor</keyword>
<dbReference type="GO" id="GO:0005615">
    <property type="term" value="C:extracellular space"/>
    <property type="evidence" value="ECO:0007669"/>
    <property type="project" value="TreeGrafter"/>
</dbReference>
<feature type="domain" description="NTR" evidence="15">
    <location>
        <begin position="25"/>
        <end position="146"/>
    </location>
</feature>
<dbReference type="Gene3D" id="2.40.50.120">
    <property type="match status" value="1"/>
</dbReference>
<feature type="disulfide bond" evidence="13">
    <location>
        <begin position="27"/>
        <end position="121"/>
    </location>
</feature>
<feature type="chain" id="PRO_5018041985" description="Metalloproteinase inhibitor 4" evidence="14">
    <location>
        <begin position="25"/>
        <end position="216"/>
    </location>
</feature>
<dbReference type="GO" id="GO:0008191">
    <property type="term" value="F:metalloendopeptidase inhibitor activity"/>
    <property type="evidence" value="ECO:0007669"/>
    <property type="project" value="InterPro"/>
</dbReference>
<evidence type="ECO:0000256" key="10">
    <source>
        <dbReference type="ARBA" id="ARBA00023215"/>
    </source>
</evidence>
<keyword evidence="10" id="KW-0481">Metalloenzyme inhibitor</keyword>
<comment type="similarity">
    <text evidence="2">Belongs to the protease inhibitor I35 (TIMP) family.</text>
</comment>
<dbReference type="GO" id="GO:0034097">
    <property type="term" value="P:response to cytokine"/>
    <property type="evidence" value="ECO:0007669"/>
    <property type="project" value="TreeGrafter"/>
</dbReference>
<comment type="caution">
    <text evidence="16">The sequence shown here is derived from an EMBL/GenBank/DDBJ whole genome shotgun (WGS) entry which is preliminary data.</text>
</comment>
<dbReference type="Proteomes" id="UP000281406">
    <property type="component" value="Unassembled WGS sequence"/>
</dbReference>
<feature type="disulfide bond" evidence="13">
    <location>
        <begin position="153"/>
        <end position="158"/>
    </location>
</feature>
<keyword evidence="9 13" id="KW-1015">Disulfide bond</keyword>
<evidence type="ECO:0000256" key="1">
    <source>
        <dbReference type="ARBA" id="ARBA00004613"/>
    </source>
</evidence>
<name>A0A3N0Y8J2_ANAGA</name>
<feature type="signal peptide" evidence="14">
    <location>
        <begin position="1"/>
        <end position="24"/>
    </location>
</feature>
<dbReference type="InterPro" id="IPR001134">
    <property type="entry name" value="Netrin_domain"/>
</dbReference>
<dbReference type="Pfam" id="PF00965">
    <property type="entry name" value="TIMP"/>
    <property type="match status" value="1"/>
</dbReference>
<evidence type="ECO:0000256" key="4">
    <source>
        <dbReference type="ARBA" id="ARBA00022525"/>
    </source>
</evidence>
<dbReference type="GO" id="GO:0009725">
    <property type="term" value="P:response to hormone"/>
    <property type="evidence" value="ECO:0007669"/>
    <property type="project" value="TreeGrafter"/>
</dbReference>
<evidence type="ECO:0000256" key="8">
    <source>
        <dbReference type="ARBA" id="ARBA00022833"/>
    </source>
</evidence>
<feature type="disulfide bond" evidence="13">
    <location>
        <begin position="166"/>
        <end position="188"/>
    </location>
</feature>
<dbReference type="PROSITE" id="PS50189">
    <property type="entry name" value="NTR"/>
    <property type="match status" value="1"/>
</dbReference>
<keyword evidence="17" id="KW-1185">Reference proteome</keyword>
<evidence type="ECO:0000256" key="2">
    <source>
        <dbReference type="ARBA" id="ARBA00011027"/>
    </source>
</evidence>
<dbReference type="InterPro" id="IPR008993">
    <property type="entry name" value="TIMP-like_OB-fold"/>
</dbReference>
<evidence type="ECO:0000259" key="15">
    <source>
        <dbReference type="PROSITE" id="PS50189"/>
    </source>
</evidence>
<dbReference type="GO" id="GO:0046872">
    <property type="term" value="F:metal ion binding"/>
    <property type="evidence" value="ECO:0007669"/>
    <property type="project" value="UniProtKB-KW"/>
</dbReference>
<evidence type="ECO:0000256" key="13">
    <source>
        <dbReference type="PIRSR" id="PIRSR601820-3"/>
    </source>
</evidence>
<dbReference type="PANTHER" id="PTHR11844:SF26">
    <property type="entry name" value="METALLOPROTEINASE INHIBITOR 4"/>
    <property type="match status" value="1"/>
</dbReference>
<evidence type="ECO:0000256" key="3">
    <source>
        <dbReference type="ARBA" id="ARBA00013515"/>
    </source>
</evidence>
<organism evidence="16 17">
    <name type="scientific">Anabarilius grahami</name>
    <name type="common">Kanglang fish</name>
    <name type="synonym">Barilius grahami</name>
    <dbReference type="NCBI Taxonomy" id="495550"/>
    <lineage>
        <taxon>Eukaryota</taxon>
        <taxon>Metazoa</taxon>
        <taxon>Chordata</taxon>
        <taxon>Craniata</taxon>
        <taxon>Vertebrata</taxon>
        <taxon>Euteleostomi</taxon>
        <taxon>Actinopterygii</taxon>
        <taxon>Neopterygii</taxon>
        <taxon>Teleostei</taxon>
        <taxon>Ostariophysi</taxon>
        <taxon>Cypriniformes</taxon>
        <taxon>Xenocyprididae</taxon>
        <taxon>Xenocypridinae</taxon>
        <taxon>Xenocypridinae incertae sedis</taxon>
        <taxon>Anabarilius</taxon>
    </lineage>
</organism>
<evidence type="ECO:0000256" key="6">
    <source>
        <dbReference type="ARBA" id="ARBA00022690"/>
    </source>
</evidence>
<dbReference type="GO" id="GO:0051045">
    <property type="term" value="P:negative regulation of membrane protein ectodomain proteolysis"/>
    <property type="evidence" value="ECO:0007669"/>
    <property type="project" value="TreeGrafter"/>
</dbReference>
<dbReference type="PANTHER" id="PTHR11844">
    <property type="entry name" value="METALLOPROTEASE INHIBITOR"/>
    <property type="match status" value="1"/>
</dbReference>
<dbReference type="InterPro" id="IPR001820">
    <property type="entry name" value="TIMP"/>
</dbReference>
<dbReference type="AlphaFoldDB" id="A0A3N0Y8J2"/>
<evidence type="ECO:0000313" key="17">
    <source>
        <dbReference type="Proteomes" id="UP000281406"/>
    </source>
</evidence>
<dbReference type="GO" id="GO:0002020">
    <property type="term" value="F:protease binding"/>
    <property type="evidence" value="ECO:0007669"/>
    <property type="project" value="TreeGrafter"/>
</dbReference>
<evidence type="ECO:0000256" key="14">
    <source>
        <dbReference type="SAM" id="SignalP"/>
    </source>
</evidence>
<keyword evidence="8 12" id="KW-0862">Zinc</keyword>
<comment type="subcellular location">
    <subcellularLocation>
        <location evidence="1">Secreted</location>
    </subcellularLocation>
</comment>
<dbReference type="SMART" id="SM00206">
    <property type="entry name" value="NTR"/>
    <property type="match status" value="1"/>
</dbReference>
<evidence type="ECO:0000256" key="9">
    <source>
        <dbReference type="ARBA" id="ARBA00023157"/>
    </source>
</evidence>
<evidence type="ECO:0000256" key="5">
    <source>
        <dbReference type="ARBA" id="ARBA00022608"/>
    </source>
</evidence>
<proteinExistence type="inferred from homology"/>
<keyword evidence="7 12" id="KW-0479">Metal-binding</keyword>
<dbReference type="InterPro" id="IPR027465">
    <property type="entry name" value="TIMP_C"/>
</dbReference>
<keyword evidence="4" id="KW-0964">Secreted</keyword>
<feature type="binding site" evidence="12">
    <location>
        <position position="25"/>
    </location>
    <ligand>
        <name>Zn(2+)</name>
        <dbReference type="ChEBI" id="CHEBI:29105"/>
        <note>ligand shared with metalloproteinase partner</note>
    </ligand>
</feature>
<dbReference type="InterPro" id="IPR030490">
    <property type="entry name" value="TIMP_CS"/>
</dbReference>
<dbReference type="OrthoDB" id="6041373at2759"/>
<evidence type="ECO:0000313" key="16">
    <source>
        <dbReference type="EMBL" id="ROL42454.1"/>
    </source>
</evidence>
<dbReference type="GO" id="GO:0031012">
    <property type="term" value="C:extracellular matrix"/>
    <property type="evidence" value="ECO:0007669"/>
    <property type="project" value="TreeGrafter"/>
</dbReference>
<gene>
    <name evidence="16" type="ORF">DPX16_8144</name>
</gene>
<feature type="disulfide bond" evidence="13">
    <location>
        <begin position="25"/>
        <end position="96"/>
    </location>
</feature>
<feature type="disulfide bond" evidence="13">
    <location>
        <begin position="37"/>
        <end position="146"/>
    </location>
</feature>